<proteinExistence type="predicted"/>
<feature type="coiled-coil region" evidence="1">
    <location>
        <begin position="168"/>
        <end position="195"/>
    </location>
</feature>
<dbReference type="RefSeq" id="XP_015179534.1">
    <property type="nucleotide sequence ID" value="XM_015324048.1"/>
</dbReference>
<keyword evidence="4" id="KW-1185">Reference proteome</keyword>
<feature type="compositionally biased region" description="Basic and acidic residues" evidence="2">
    <location>
        <begin position="43"/>
        <end position="59"/>
    </location>
</feature>
<dbReference type="Proteomes" id="UP000694924">
    <property type="component" value="Unplaced"/>
</dbReference>
<dbReference type="InterPro" id="IPR058570">
    <property type="entry name" value="HROB_OB"/>
</dbReference>
<evidence type="ECO:0000256" key="2">
    <source>
        <dbReference type="SAM" id="MobiDB-lite"/>
    </source>
</evidence>
<organism evidence="4 5">
    <name type="scientific">Polistes dominula</name>
    <name type="common">European paper wasp</name>
    <name type="synonym">Vespa dominula</name>
    <dbReference type="NCBI Taxonomy" id="743375"/>
    <lineage>
        <taxon>Eukaryota</taxon>
        <taxon>Metazoa</taxon>
        <taxon>Ecdysozoa</taxon>
        <taxon>Arthropoda</taxon>
        <taxon>Hexapoda</taxon>
        <taxon>Insecta</taxon>
        <taxon>Pterygota</taxon>
        <taxon>Neoptera</taxon>
        <taxon>Endopterygota</taxon>
        <taxon>Hymenoptera</taxon>
        <taxon>Apocrita</taxon>
        <taxon>Aculeata</taxon>
        <taxon>Vespoidea</taxon>
        <taxon>Vespidae</taxon>
        <taxon>Polistinae</taxon>
        <taxon>Polistini</taxon>
        <taxon>Polistes</taxon>
    </lineage>
</organism>
<accession>A0ABM1IH47</accession>
<evidence type="ECO:0000256" key="1">
    <source>
        <dbReference type="SAM" id="Coils"/>
    </source>
</evidence>
<evidence type="ECO:0000313" key="4">
    <source>
        <dbReference type="Proteomes" id="UP000694924"/>
    </source>
</evidence>
<feature type="domain" description="Homologous recombination OB-fold protein OB-fold" evidence="3">
    <location>
        <begin position="340"/>
        <end position="425"/>
    </location>
</feature>
<feature type="region of interest" description="Disordered" evidence="2">
    <location>
        <begin position="35"/>
        <end position="65"/>
    </location>
</feature>
<protein>
    <recommendedName>
        <fullName evidence="3">Homologous recombination OB-fold protein OB-fold domain-containing protein</fullName>
    </recommendedName>
</protein>
<dbReference type="GeneID" id="107068045"/>
<sequence length="693" mass="78450">MFQNEDWSSDEEYSQYLDDKAREFFSLDDKNEETKFPAKKRKLDNEQKSTTSDNKEESNKIGIRFNENPKQCFENTISSENDENIQSSRRKMVLDIFYKKNVQNVTDSTVSVSNIFTPTRSPIENILNREKSKGNCNDSEIKLQKLNSYPNKSFLDNTVSDKNDYNEKSIIRKNIYKEREELENIEEQINEKINNNVHDISPSSRKSLLTQHLKPSTSFNKMFLNDTKSSSSIFNIEKQSNKKTALVRKFPGPAGLLPDFIDTSTLPTSHLINVEDSKDESVQDQKNNSLAKYCSQNTKTLFSEGAWQIMLNDLPAEFLKNYQIAEVKKIASTNQHRSIKIPFLAGIIESIDYSHENPPIVLKDFTDQIEGTLHADIPATYPGAFDKNVVLLLQNVGLLCISGTFIIHKYHILISPSNLLAIYSNVGDIIRTPHMELLKNKFSMTNEFNSANLSPLQDNNYEIEENSCNNIIDISQEGSLSSEKVGNKICKNQNLSHNSNIDTHSNEKPSLPLLQTFSTNTNIVQNRDNIKNAAAACKNKSANISLQNIDKTTINKNIAGSKNNVLVKENKENLVKYNDSLSVGVPTDASSKYFTDQNTNCSDNRENNKNKCKLSRLEKLAGFKSKYVLTSEKSISGDTDLPSENVVQNNNNKLDNKQTPLINDYWSANIFCDSNNDSDDEMLSQLDVDSIST</sequence>
<keyword evidence="1" id="KW-0175">Coiled coil</keyword>
<name>A0ABM1IH47_POLDO</name>
<gene>
    <name evidence="5" type="primary">LOC107068045</name>
</gene>
<evidence type="ECO:0000259" key="3">
    <source>
        <dbReference type="Pfam" id="PF15072"/>
    </source>
</evidence>
<dbReference type="Pfam" id="PF15072">
    <property type="entry name" value="HROB"/>
    <property type="match status" value="1"/>
</dbReference>
<evidence type="ECO:0000313" key="5">
    <source>
        <dbReference type="RefSeq" id="XP_015179534.1"/>
    </source>
</evidence>
<reference evidence="5" key="1">
    <citation type="submission" date="2025-08" db="UniProtKB">
        <authorList>
            <consortium name="RefSeq"/>
        </authorList>
    </citation>
    <scope>IDENTIFICATION</scope>
    <source>
        <tissue evidence="5">Whole body</tissue>
    </source>
</reference>